<dbReference type="GO" id="GO:0008270">
    <property type="term" value="F:zinc ion binding"/>
    <property type="evidence" value="ECO:0007669"/>
    <property type="project" value="UniProtKB-KW"/>
</dbReference>
<evidence type="ECO:0000256" key="1">
    <source>
        <dbReference type="PROSITE-ProRule" id="PRU00325"/>
    </source>
</evidence>
<accession>A0A0A3IYT1</accession>
<comment type="caution">
    <text evidence="3">The sequence shown here is derived from an EMBL/GenBank/DDBJ whole genome shotgun (WGS) entry which is preliminary data.</text>
</comment>
<organism evidence="3 4">
    <name type="scientific">Lysinibacillus odysseyi 34hs-1 = NBRC 100172</name>
    <dbReference type="NCBI Taxonomy" id="1220589"/>
    <lineage>
        <taxon>Bacteria</taxon>
        <taxon>Bacillati</taxon>
        <taxon>Bacillota</taxon>
        <taxon>Bacilli</taxon>
        <taxon>Bacillales</taxon>
        <taxon>Bacillaceae</taxon>
        <taxon>Lysinibacillus</taxon>
    </lineage>
</organism>
<name>A0A0A3IYT1_9BACI</name>
<feature type="domain" description="SWIM-type" evidence="2">
    <location>
        <begin position="63"/>
        <end position="103"/>
    </location>
</feature>
<proteinExistence type="predicted"/>
<dbReference type="EMBL" id="JPVP01000043">
    <property type="protein sequence ID" value="KGR88063.1"/>
    <property type="molecule type" value="Genomic_DNA"/>
</dbReference>
<dbReference type="OrthoDB" id="7593573at2"/>
<dbReference type="eggNOG" id="COG4715">
    <property type="taxonomic scope" value="Bacteria"/>
</dbReference>
<keyword evidence="1" id="KW-0479">Metal-binding</keyword>
<keyword evidence="1" id="KW-0863">Zinc-finger</keyword>
<keyword evidence="4" id="KW-1185">Reference proteome</keyword>
<protein>
    <recommendedName>
        <fullName evidence="2">SWIM-type domain-containing protein</fullName>
    </recommendedName>
</protein>
<dbReference type="InterPro" id="IPR007527">
    <property type="entry name" value="Znf_SWIM"/>
</dbReference>
<sequence>MGLSIPAIARNNADFINRELEKYTQELHPSSAEDEELVRRAVFSVRNKSVLFERYNTAVEKLFTVVQDVRPAEVTIDFRFQQASCTCPQPLCRHQLGTLLGLYQYYGSVQDWASKWRAEKSVQLNQLAAERTPESWDRMVDEVMAHLLPAGRRTESYLVPSILDNAFTKLRRYTPLEREWQPIFKLYTELAVLNKLWAHFLATDSPIQSDYFQYAIDKRYEYAEDLIHELSSKSRLFATDPFYDAMQKSVRELLMQEGGMPHLRINFFLLCWEHIFNDKKRAAQELDTLAKIDSPPDIPLDIIQLVFYILLKDERATERHLTQFDAAHISLYEAIVHFAFNIGEKNTAALILKAMLPHLHQYIHQMLPPHRRQQFTNSLNLLYAEIELTETEELLLYGAFGRYGIQPYSDYLLQKEKYEEWTALHQLYSSSIPYLESIGLKQVLSEKPAAALPLYHHYAMEEIRQKSRMNYKQAVRIWKQMKSAAKKAGKTTYFTDYIETVRTQFKRRRALQEELDKAQLH</sequence>
<dbReference type="AlphaFoldDB" id="A0A0A3IYT1"/>
<evidence type="ECO:0000313" key="3">
    <source>
        <dbReference type="EMBL" id="KGR88063.1"/>
    </source>
</evidence>
<dbReference type="STRING" id="1220589.CD32_02255"/>
<evidence type="ECO:0000313" key="4">
    <source>
        <dbReference type="Proteomes" id="UP000030437"/>
    </source>
</evidence>
<gene>
    <name evidence="3" type="ORF">CD32_02255</name>
</gene>
<dbReference type="PROSITE" id="PS50966">
    <property type="entry name" value="ZF_SWIM"/>
    <property type="match status" value="1"/>
</dbReference>
<dbReference type="Proteomes" id="UP000030437">
    <property type="component" value="Unassembled WGS sequence"/>
</dbReference>
<dbReference type="RefSeq" id="WP_036150760.1">
    <property type="nucleotide sequence ID" value="NZ_AVCX01000020.1"/>
</dbReference>
<reference evidence="3 4" key="1">
    <citation type="submission" date="2014-02" db="EMBL/GenBank/DDBJ databases">
        <title>Draft genome sequence of Lysinibacillus odysseyi NBRC 100172.</title>
        <authorList>
            <person name="Zhang F."/>
            <person name="Wang G."/>
            <person name="Zhang L."/>
        </authorList>
    </citation>
    <scope>NUCLEOTIDE SEQUENCE [LARGE SCALE GENOMIC DNA]</scope>
    <source>
        <strain evidence="3 4">NBRC 100172</strain>
    </source>
</reference>
<keyword evidence="1" id="KW-0862">Zinc</keyword>
<evidence type="ECO:0000259" key="2">
    <source>
        <dbReference type="PROSITE" id="PS50966"/>
    </source>
</evidence>